<dbReference type="PANTHER" id="PTHR42790">
    <property type="entry name" value="AMINOTRANSFERASE"/>
    <property type="match status" value="1"/>
</dbReference>
<dbReference type="InterPro" id="IPR015424">
    <property type="entry name" value="PyrdxlP-dep_Trfase"/>
</dbReference>
<keyword evidence="2" id="KW-0032">Aminotransferase</keyword>
<dbReference type="Gene3D" id="3.40.640.10">
    <property type="entry name" value="Type I PLP-dependent aspartate aminotransferase-like (Major domain)"/>
    <property type="match status" value="1"/>
</dbReference>
<evidence type="ECO:0000256" key="2">
    <source>
        <dbReference type="ARBA" id="ARBA00022576"/>
    </source>
</evidence>
<feature type="non-terminal residue" evidence="6">
    <location>
        <position position="1"/>
    </location>
</feature>
<dbReference type="Pfam" id="PF00155">
    <property type="entry name" value="Aminotran_1_2"/>
    <property type="match status" value="1"/>
</dbReference>
<keyword evidence="7" id="KW-1185">Reference proteome</keyword>
<keyword evidence="3" id="KW-0808">Transferase</keyword>
<evidence type="ECO:0000313" key="7">
    <source>
        <dbReference type="Proteomes" id="UP000485058"/>
    </source>
</evidence>
<evidence type="ECO:0000259" key="5">
    <source>
        <dbReference type="Pfam" id="PF00155"/>
    </source>
</evidence>
<comment type="cofactor">
    <cofactor evidence="1">
        <name>pyridoxal 5'-phosphate</name>
        <dbReference type="ChEBI" id="CHEBI:597326"/>
    </cofactor>
</comment>
<dbReference type="AlphaFoldDB" id="A0A699ZN86"/>
<dbReference type="EMBL" id="BLLF01002083">
    <property type="protein sequence ID" value="GFH22630.1"/>
    <property type="molecule type" value="Genomic_DNA"/>
</dbReference>
<name>A0A699ZN86_HAELA</name>
<dbReference type="GO" id="GO:0008483">
    <property type="term" value="F:transaminase activity"/>
    <property type="evidence" value="ECO:0007669"/>
    <property type="project" value="UniProtKB-KW"/>
</dbReference>
<dbReference type="InterPro" id="IPR015421">
    <property type="entry name" value="PyrdxlP-dep_Trfase_major"/>
</dbReference>
<dbReference type="GO" id="GO:1901605">
    <property type="term" value="P:alpha-amino acid metabolic process"/>
    <property type="evidence" value="ECO:0007669"/>
    <property type="project" value="TreeGrafter"/>
</dbReference>
<feature type="domain" description="Aminotransferase class I/classII large" evidence="5">
    <location>
        <begin position="4"/>
        <end position="37"/>
    </location>
</feature>
<reference evidence="6 7" key="1">
    <citation type="submission" date="2020-02" db="EMBL/GenBank/DDBJ databases">
        <title>Draft genome sequence of Haematococcus lacustris strain NIES-144.</title>
        <authorList>
            <person name="Morimoto D."/>
            <person name="Nakagawa S."/>
            <person name="Yoshida T."/>
            <person name="Sawayama S."/>
        </authorList>
    </citation>
    <scope>NUCLEOTIDE SEQUENCE [LARGE SCALE GENOMIC DNA]</scope>
    <source>
        <strain evidence="6 7">NIES-144</strain>
    </source>
</reference>
<keyword evidence="4" id="KW-0663">Pyridoxal phosphate</keyword>
<feature type="non-terminal residue" evidence="6">
    <location>
        <position position="49"/>
    </location>
</feature>
<evidence type="ECO:0000256" key="4">
    <source>
        <dbReference type="ARBA" id="ARBA00022898"/>
    </source>
</evidence>
<evidence type="ECO:0000256" key="3">
    <source>
        <dbReference type="ARBA" id="ARBA00022679"/>
    </source>
</evidence>
<dbReference type="InterPro" id="IPR050859">
    <property type="entry name" value="Class-I_PLP-dep_aminotransf"/>
</dbReference>
<comment type="caution">
    <text evidence="6">The sequence shown here is derived from an EMBL/GenBank/DDBJ whole genome shotgun (WGS) entry which is preliminary data.</text>
</comment>
<gene>
    <name evidence="6" type="ORF">HaLaN_20125</name>
</gene>
<dbReference type="InterPro" id="IPR004839">
    <property type="entry name" value="Aminotransferase_I/II_large"/>
</dbReference>
<protein>
    <submittedName>
        <fullName evidence="6">Aminotran_1_2 domain-containing protein</fullName>
    </submittedName>
</protein>
<proteinExistence type="predicted"/>
<evidence type="ECO:0000256" key="1">
    <source>
        <dbReference type="ARBA" id="ARBA00001933"/>
    </source>
</evidence>
<dbReference type="SUPFAM" id="SSF53383">
    <property type="entry name" value="PLP-dependent transferases"/>
    <property type="match status" value="1"/>
</dbReference>
<dbReference type="PANTHER" id="PTHR42790:SF19">
    <property type="entry name" value="KYNURENINE_ALPHA-AMINOADIPATE AMINOTRANSFERASE, MITOCHONDRIAL"/>
    <property type="match status" value="1"/>
</dbReference>
<dbReference type="Proteomes" id="UP000485058">
    <property type="component" value="Unassembled WGS sequence"/>
</dbReference>
<organism evidence="6 7">
    <name type="scientific">Haematococcus lacustris</name>
    <name type="common">Green alga</name>
    <name type="synonym">Haematococcus pluvialis</name>
    <dbReference type="NCBI Taxonomy" id="44745"/>
    <lineage>
        <taxon>Eukaryota</taxon>
        <taxon>Viridiplantae</taxon>
        <taxon>Chlorophyta</taxon>
        <taxon>core chlorophytes</taxon>
        <taxon>Chlorophyceae</taxon>
        <taxon>CS clade</taxon>
        <taxon>Chlamydomonadales</taxon>
        <taxon>Haematococcaceae</taxon>
        <taxon>Haematococcus</taxon>
    </lineage>
</organism>
<sequence length="49" mass="5550">PSGQNPTGSVMPLERKQLIYEICREHNMLILEDDAYYWLQYPGGALPAA</sequence>
<evidence type="ECO:0000313" key="6">
    <source>
        <dbReference type="EMBL" id="GFH22630.1"/>
    </source>
</evidence>
<dbReference type="GO" id="GO:0030170">
    <property type="term" value="F:pyridoxal phosphate binding"/>
    <property type="evidence" value="ECO:0007669"/>
    <property type="project" value="InterPro"/>
</dbReference>
<accession>A0A699ZN86</accession>